<gene>
    <name evidence="1" type="ORF">Pan216_55570</name>
</gene>
<evidence type="ECO:0000313" key="2">
    <source>
        <dbReference type="Proteomes" id="UP000317093"/>
    </source>
</evidence>
<accession>A0A518BCF8</accession>
<protein>
    <submittedName>
        <fullName evidence="1">Uncharacterized protein</fullName>
    </submittedName>
</protein>
<name>A0A518BCF8_9BACT</name>
<dbReference type="AlphaFoldDB" id="A0A518BCF8"/>
<reference evidence="1 2" key="1">
    <citation type="submission" date="2019-02" db="EMBL/GenBank/DDBJ databases">
        <title>Deep-cultivation of Planctomycetes and their phenomic and genomic characterization uncovers novel biology.</title>
        <authorList>
            <person name="Wiegand S."/>
            <person name="Jogler M."/>
            <person name="Boedeker C."/>
            <person name="Pinto D."/>
            <person name="Vollmers J."/>
            <person name="Rivas-Marin E."/>
            <person name="Kohn T."/>
            <person name="Peeters S.H."/>
            <person name="Heuer A."/>
            <person name="Rast P."/>
            <person name="Oberbeckmann S."/>
            <person name="Bunk B."/>
            <person name="Jeske O."/>
            <person name="Meyerdierks A."/>
            <person name="Storesund J.E."/>
            <person name="Kallscheuer N."/>
            <person name="Luecker S."/>
            <person name="Lage O.M."/>
            <person name="Pohl T."/>
            <person name="Merkel B.J."/>
            <person name="Hornburger P."/>
            <person name="Mueller R.-W."/>
            <person name="Bruemmer F."/>
            <person name="Labrenz M."/>
            <person name="Spormann A.M."/>
            <person name="Op den Camp H."/>
            <person name="Overmann J."/>
            <person name="Amann R."/>
            <person name="Jetten M.S.M."/>
            <person name="Mascher T."/>
            <person name="Medema M.H."/>
            <person name="Devos D.P."/>
            <person name="Kaster A.-K."/>
            <person name="Ovreas L."/>
            <person name="Rohde M."/>
            <person name="Galperin M.Y."/>
            <person name="Jogler C."/>
        </authorList>
    </citation>
    <scope>NUCLEOTIDE SEQUENCE [LARGE SCALE GENOMIC DNA]</scope>
    <source>
        <strain evidence="1 2">Pan216</strain>
    </source>
</reference>
<organism evidence="1 2">
    <name type="scientific">Kolteria novifilia</name>
    <dbReference type="NCBI Taxonomy" id="2527975"/>
    <lineage>
        <taxon>Bacteria</taxon>
        <taxon>Pseudomonadati</taxon>
        <taxon>Planctomycetota</taxon>
        <taxon>Planctomycetia</taxon>
        <taxon>Kolteriales</taxon>
        <taxon>Kolteriaceae</taxon>
        <taxon>Kolteria</taxon>
    </lineage>
</organism>
<dbReference type="EMBL" id="CP036279">
    <property type="protein sequence ID" value="QDU64666.1"/>
    <property type="molecule type" value="Genomic_DNA"/>
</dbReference>
<proteinExistence type="predicted"/>
<evidence type="ECO:0000313" key="1">
    <source>
        <dbReference type="EMBL" id="QDU64666.1"/>
    </source>
</evidence>
<sequence>MHLEMPFLFLSEVSTLIQPRTRSLQWLQAQSEFSYSLPNPRFHFHKNTYYFGFESFAP</sequence>
<keyword evidence="2" id="KW-1185">Reference proteome</keyword>
<dbReference type="KEGG" id="knv:Pan216_55570"/>
<dbReference type="Proteomes" id="UP000317093">
    <property type="component" value="Chromosome"/>
</dbReference>